<evidence type="ECO:0000259" key="3">
    <source>
        <dbReference type="PROSITE" id="PS50009"/>
    </source>
</evidence>
<evidence type="ECO:0008006" key="7">
    <source>
        <dbReference type="Google" id="ProtNLM"/>
    </source>
</evidence>
<dbReference type="GO" id="GO:0005886">
    <property type="term" value="C:plasma membrane"/>
    <property type="evidence" value="ECO:0007669"/>
    <property type="project" value="TreeGrafter"/>
</dbReference>
<dbReference type="GO" id="GO:0005085">
    <property type="term" value="F:guanyl-nucleotide exchange factor activity"/>
    <property type="evidence" value="ECO:0007669"/>
    <property type="project" value="UniProtKB-KW"/>
</dbReference>
<dbReference type="STRING" id="2082308.A0A2K1QGI1"/>
<dbReference type="InterPro" id="IPR001895">
    <property type="entry name" value="RASGEF_cat_dom"/>
</dbReference>
<gene>
    <name evidence="5" type="ORF">CAC42_6503</name>
</gene>
<evidence type="ECO:0000313" key="5">
    <source>
        <dbReference type="EMBL" id="PNS13990.1"/>
    </source>
</evidence>
<dbReference type="OrthoDB" id="546434at2759"/>
<sequence>MAVRLVRFMDIWSQYGDHDASQTSGDVPVASLGQTGTVKAAGETQPKDSTLLRRPSLRKSKEAELEFCSAGIAGFFQDERNDSPTLESADEMPNPSRLQIDSAPVVNTQTDTAALSDTTKRGHRPERDFCGVVRMEEKYSGERPQSPSPKTSPERFAFIQVGTFCQSNDDQEAKGSLLEGRDLASRNESLAHIDTRNKADRFQATTIALPGSETLNLTRRRRSDRSAPLSVSINTAPSDFAILIPRIARKMSAAMSLMPSTNSDVRWDGAGSEPIFADELVRDIAGEVVGGTPRALLEHLVNQAPQVAAKGISALLLTFDWFMSAVELAGTLINHYQVLSERSGPPSLQQKRVLDLMGLWLSGGCIANVDTAAVELLYSFATDSEVKMPSSIRKELVEAIDESRTKSTQSVVCASKGQQKRFENKKLPPLPLLTKPQLLQFSTLTLKGINLTDLPPLEVARQLTLLAVNIFNTISARDLLSTLSSRSCPHSPVLTMSAFSTSLTHLVTFSILTPSFSGFRAHTLEYWIKVANCCCDLQNYDSLMAIFCGLDSGAISRLKKTWALVPDKRLDRLDDVRRLCDFSRNFSAMRKRVREAKGSCLPFLGLILTDLTFLEAGNAGSRMLGGDGGRPVVNFEKYTRLVGVCDEVTGRQGEWAIEEVRGLGRYLEAQMREASNAIGEKGWIWERSYEVEPREINERFSEREGGRDRARVTSGR</sequence>
<feature type="domain" description="N-terminal Ras-GEF" evidence="4">
    <location>
        <begin position="284"/>
        <end position="404"/>
    </location>
</feature>
<dbReference type="Gene3D" id="1.20.870.10">
    <property type="entry name" value="Son of sevenless (SoS) protein Chain: S domain 1"/>
    <property type="match status" value="1"/>
</dbReference>
<comment type="caution">
    <text evidence="5">The sequence shown here is derived from an EMBL/GenBank/DDBJ whole genome shotgun (WGS) entry which is preliminary data.</text>
</comment>
<dbReference type="InterPro" id="IPR023578">
    <property type="entry name" value="Ras_GEF_dom_sf"/>
</dbReference>
<dbReference type="Pfam" id="PF00618">
    <property type="entry name" value="RasGEF_N"/>
    <property type="match status" value="1"/>
</dbReference>
<evidence type="ECO:0000313" key="6">
    <source>
        <dbReference type="Proteomes" id="UP000243797"/>
    </source>
</evidence>
<protein>
    <recommendedName>
        <fullName evidence="7">Ras-GEF domain-containing protein</fullName>
    </recommendedName>
</protein>
<dbReference type="InParanoid" id="A0A2K1QGI1"/>
<dbReference type="PANTHER" id="PTHR23113">
    <property type="entry name" value="GUANINE NUCLEOTIDE EXCHANGE FACTOR"/>
    <property type="match status" value="1"/>
</dbReference>
<dbReference type="SMART" id="SM00147">
    <property type="entry name" value="RasGEF"/>
    <property type="match status" value="1"/>
</dbReference>
<dbReference type="Gene3D" id="1.10.840.10">
    <property type="entry name" value="Ras guanine-nucleotide exchange factors catalytic domain"/>
    <property type="match status" value="1"/>
</dbReference>
<dbReference type="PROSITE" id="PS50212">
    <property type="entry name" value="RASGEF_NTER"/>
    <property type="match status" value="1"/>
</dbReference>
<dbReference type="InterPro" id="IPR000651">
    <property type="entry name" value="Ras-like_Gua-exchang_fac_N"/>
</dbReference>
<dbReference type="InterPro" id="IPR036964">
    <property type="entry name" value="RASGEF_cat_dom_sf"/>
</dbReference>
<dbReference type="SUPFAM" id="SSF48366">
    <property type="entry name" value="Ras GEF"/>
    <property type="match status" value="1"/>
</dbReference>
<evidence type="ECO:0000259" key="4">
    <source>
        <dbReference type="PROSITE" id="PS50212"/>
    </source>
</evidence>
<keyword evidence="6" id="KW-1185">Reference proteome</keyword>
<organism evidence="5 6">
    <name type="scientific">Sphaceloma murrayae</name>
    <dbReference type="NCBI Taxonomy" id="2082308"/>
    <lineage>
        <taxon>Eukaryota</taxon>
        <taxon>Fungi</taxon>
        <taxon>Dikarya</taxon>
        <taxon>Ascomycota</taxon>
        <taxon>Pezizomycotina</taxon>
        <taxon>Dothideomycetes</taxon>
        <taxon>Dothideomycetidae</taxon>
        <taxon>Myriangiales</taxon>
        <taxon>Elsinoaceae</taxon>
        <taxon>Sphaceloma</taxon>
    </lineage>
</organism>
<name>A0A2K1QGI1_9PEZI</name>
<dbReference type="GO" id="GO:0007265">
    <property type="term" value="P:Ras protein signal transduction"/>
    <property type="evidence" value="ECO:0007669"/>
    <property type="project" value="TreeGrafter"/>
</dbReference>
<dbReference type="EMBL" id="NKHZ01000088">
    <property type="protein sequence ID" value="PNS13990.1"/>
    <property type="molecule type" value="Genomic_DNA"/>
</dbReference>
<reference evidence="5 6" key="1">
    <citation type="submission" date="2017-06" db="EMBL/GenBank/DDBJ databases">
        <title>Draft genome sequence of a variant of Elsinoe murrayae.</title>
        <authorList>
            <person name="Cheng Q."/>
        </authorList>
    </citation>
    <scope>NUCLEOTIDE SEQUENCE [LARGE SCALE GENOMIC DNA]</scope>
    <source>
        <strain evidence="5 6">CQ-2017a</strain>
    </source>
</reference>
<dbReference type="Proteomes" id="UP000243797">
    <property type="component" value="Unassembled WGS sequence"/>
</dbReference>
<dbReference type="InterPro" id="IPR008937">
    <property type="entry name" value="Ras-like_GEF"/>
</dbReference>
<proteinExistence type="predicted"/>
<dbReference type="Pfam" id="PF00617">
    <property type="entry name" value="RasGEF"/>
    <property type="match status" value="1"/>
</dbReference>
<dbReference type="PROSITE" id="PS50009">
    <property type="entry name" value="RASGEF_CAT"/>
    <property type="match status" value="1"/>
</dbReference>
<dbReference type="AlphaFoldDB" id="A0A2K1QGI1"/>
<feature type="domain" description="Ras-GEF" evidence="3">
    <location>
        <begin position="455"/>
        <end position="694"/>
    </location>
</feature>
<evidence type="ECO:0000256" key="2">
    <source>
        <dbReference type="PROSITE-ProRule" id="PRU00168"/>
    </source>
</evidence>
<dbReference type="PANTHER" id="PTHR23113:SF368">
    <property type="entry name" value="CELL DIVISION CONTROL PROTEIN 25"/>
    <property type="match status" value="1"/>
</dbReference>
<evidence type="ECO:0000256" key="1">
    <source>
        <dbReference type="ARBA" id="ARBA00022658"/>
    </source>
</evidence>
<keyword evidence="1 2" id="KW-0344">Guanine-nucleotide releasing factor</keyword>
<accession>A0A2K1QGI1</accession>